<dbReference type="AlphaFoldDB" id="A0A183P7V6"/>
<accession>A0A183P7V6</accession>
<organism evidence="1 2">
    <name type="scientific">Schistosoma mattheei</name>
    <dbReference type="NCBI Taxonomy" id="31246"/>
    <lineage>
        <taxon>Eukaryota</taxon>
        <taxon>Metazoa</taxon>
        <taxon>Spiralia</taxon>
        <taxon>Lophotrochozoa</taxon>
        <taxon>Platyhelminthes</taxon>
        <taxon>Trematoda</taxon>
        <taxon>Digenea</taxon>
        <taxon>Strigeidida</taxon>
        <taxon>Schistosomatoidea</taxon>
        <taxon>Schistosomatidae</taxon>
        <taxon>Schistosoma</taxon>
    </lineage>
</organism>
<name>A0A183P7V6_9TREM</name>
<dbReference type="Proteomes" id="UP000269396">
    <property type="component" value="Unassembled WGS sequence"/>
</dbReference>
<protein>
    <submittedName>
        <fullName evidence="1">Uncharacterized protein</fullName>
    </submittedName>
</protein>
<reference evidence="1 2" key="1">
    <citation type="submission" date="2018-11" db="EMBL/GenBank/DDBJ databases">
        <authorList>
            <consortium name="Pathogen Informatics"/>
        </authorList>
    </citation>
    <scope>NUCLEOTIDE SEQUENCE [LARGE SCALE GENOMIC DNA]</scope>
    <source>
        <strain>Denwood</strain>
        <strain evidence="2">Zambia</strain>
    </source>
</reference>
<evidence type="ECO:0000313" key="1">
    <source>
        <dbReference type="EMBL" id="VDP54487.1"/>
    </source>
</evidence>
<proteinExistence type="predicted"/>
<gene>
    <name evidence="1" type="ORF">SMTD_LOCUS10442</name>
</gene>
<evidence type="ECO:0000313" key="2">
    <source>
        <dbReference type="Proteomes" id="UP000269396"/>
    </source>
</evidence>
<dbReference type="EMBL" id="UZAL01030575">
    <property type="protein sequence ID" value="VDP54487.1"/>
    <property type="molecule type" value="Genomic_DNA"/>
</dbReference>
<keyword evidence="2" id="KW-1185">Reference proteome</keyword>
<sequence>MQEKKDSVAAASAAVGLNIHKGRCKILRYNTTCTNRITIDGEDLEDVKIFTYLEGINDEHSGSGSHVKARIGKEKAAYLQLKSSGTQNNCRLTPRSEFSIQMSKQFYCMRWKPGELRKPSSRKHRCFLTVV</sequence>